<dbReference type="OrthoDB" id="2056845at2"/>
<dbReference type="Gene3D" id="2.130.10.30">
    <property type="entry name" value="Regulator of chromosome condensation 1/beta-lactamase-inhibitor protein II"/>
    <property type="match status" value="2"/>
</dbReference>
<evidence type="ECO:0000313" key="6">
    <source>
        <dbReference type="Proteomes" id="UP000286773"/>
    </source>
</evidence>
<dbReference type="PANTHER" id="PTHR45982:SF1">
    <property type="entry name" value="REGULATOR OF CHROMOSOME CONDENSATION"/>
    <property type="match status" value="1"/>
</dbReference>
<evidence type="ECO:0000259" key="4">
    <source>
        <dbReference type="Pfam" id="PF25390"/>
    </source>
</evidence>
<dbReference type="InterPro" id="IPR009091">
    <property type="entry name" value="RCC1/BLIP-II"/>
</dbReference>
<protein>
    <recommendedName>
        <fullName evidence="4">RCC1-like domain-containing protein</fullName>
    </recommendedName>
</protein>
<dbReference type="EMBL" id="NGKC01000006">
    <property type="protein sequence ID" value="RSU12092.1"/>
    <property type="molecule type" value="Genomic_DNA"/>
</dbReference>
<organism evidence="5 6">
    <name type="scientific">Vagococcus acidifermentans</name>
    <dbReference type="NCBI Taxonomy" id="564710"/>
    <lineage>
        <taxon>Bacteria</taxon>
        <taxon>Bacillati</taxon>
        <taxon>Bacillota</taxon>
        <taxon>Bacilli</taxon>
        <taxon>Lactobacillales</taxon>
        <taxon>Enterococcaceae</taxon>
        <taxon>Vagococcus</taxon>
    </lineage>
</organism>
<comment type="caution">
    <text evidence="5">The sequence shown here is derived from an EMBL/GenBank/DDBJ whole genome shotgun (WGS) entry which is preliminary data.</text>
</comment>
<dbReference type="Pfam" id="PF25390">
    <property type="entry name" value="WD40_RLD"/>
    <property type="match status" value="1"/>
</dbReference>
<dbReference type="RefSeq" id="WP_126813538.1">
    <property type="nucleotide sequence ID" value="NZ_NGKC01000006.1"/>
</dbReference>
<evidence type="ECO:0000256" key="1">
    <source>
        <dbReference type="ARBA" id="ARBA00022658"/>
    </source>
</evidence>
<keyword evidence="1" id="KW-0344">Guanine-nucleotide releasing factor</keyword>
<reference evidence="5 6" key="1">
    <citation type="submission" date="2017-05" db="EMBL/GenBank/DDBJ databases">
        <title>Vagococcus spp. assemblies.</title>
        <authorList>
            <person name="Gulvik C.A."/>
        </authorList>
    </citation>
    <scope>NUCLEOTIDE SEQUENCE [LARGE SCALE GENOMIC DNA]</scope>
    <source>
        <strain evidence="5 6">LMG 24798</strain>
    </source>
</reference>
<feature type="region of interest" description="Disordered" evidence="3">
    <location>
        <begin position="57"/>
        <end position="93"/>
    </location>
</feature>
<evidence type="ECO:0000256" key="3">
    <source>
        <dbReference type="SAM" id="MobiDB-lite"/>
    </source>
</evidence>
<evidence type="ECO:0000256" key="2">
    <source>
        <dbReference type="ARBA" id="ARBA00022737"/>
    </source>
</evidence>
<dbReference type="PROSITE" id="PS50012">
    <property type="entry name" value="RCC1_3"/>
    <property type="match status" value="4"/>
</dbReference>
<dbReference type="Proteomes" id="UP000286773">
    <property type="component" value="Unassembled WGS sequence"/>
</dbReference>
<dbReference type="InterPro" id="IPR000408">
    <property type="entry name" value="Reg_chr_condens"/>
</dbReference>
<keyword evidence="6" id="KW-1185">Reference proteome</keyword>
<dbReference type="InterPro" id="IPR058923">
    <property type="entry name" value="RCC1-like_dom"/>
</dbReference>
<dbReference type="SUPFAM" id="SSF50985">
    <property type="entry name" value="RCC1/BLIP-II"/>
    <property type="match status" value="1"/>
</dbReference>
<accession>A0A430AVL1</accession>
<proteinExistence type="predicted"/>
<feature type="domain" description="RCC1-like" evidence="4">
    <location>
        <begin position="136"/>
        <end position="429"/>
    </location>
</feature>
<dbReference type="InterPro" id="IPR051553">
    <property type="entry name" value="Ran_GTPase-activating"/>
</dbReference>
<dbReference type="AlphaFoldDB" id="A0A430AVL1"/>
<evidence type="ECO:0000313" key="5">
    <source>
        <dbReference type="EMBL" id="RSU12092.1"/>
    </source>
</evidence>
<gene>
    <name evidence="5" type="ORF">CBF27_06610</name>
</gene>
<feature type="compositionally biased region" description="Low complexity" evidence="3">
    <location>
        <begin position="57"/>
        <end position="72"/>
    </location>
</feature>
<name>A0A430AVL1_9ENTE</name>
<dbReference type="PANTHER" id="PTHR45982">
    <property type="entry name" value="REGULATOR OF CHROMOSOME CONDENSATION"/>
    <property type="match status" value="1"/>
</dbReference>
<sequence>MKNKLKKKRFIRLQLLAVLLSVTVGSVTLFNDPVSLKAAELTSSEISESVQTTDQSVAETMASSSTSATAESINQPSGKDDAKISSEDTAISEESLPGVPTLRAAAPFSAAEDAWIPEQQSIIKFEQAETNYLGGIALDAAGKVWTWGYNIHGMLGTNRPIVPATYAGGMERLDYFVKNNIEVVDIEAGYHTNYAVDINGVVYAWGRGNEGQMGNGTVTPNNPVPVVVTSLTGKKIVKISTSIEASSFTYAMDDKGNVYAWGYADDYRIPDKISYQSVASEVPSLSAIDIVDFDLGNKHGIVLDKEGRVYVWGSDAFGQIGDGSSTTPAVYPKEVAYFADKKVKQVSASFESNLVLTEDGKVFQWGQIYKTAAPVNVSLPEEVKIDSSSAGYMPQVASVTAGRMVNYFTDTNGRVWSWGYNTYYSWGTDGSLPSKLNHSVAVATQMPKTLGDGDTEGVINVPKAPVFSGHTYGQAYASFLSYQNHGQWSSIGDGLHPTIYDKKYSVTDKEPTGDSHTNVYLLNKQGERLVYVIKVDDDGTYHGNYYIAEDSYNGAWAVMLSNKELPAGVTSETSFPAIKESERGWIGLSVDIDTFDFTGNNLKEMPYVQSINTYQSSTLFLDPAGNLYKTGLDGSGTVAWGWDYSTYERGTAGNNAANGLYNMYTYEVMFMRGAPRMSAPSVTVDKPESKKYVSQDLSESVKLTIELDGAMHDEQLNISVEPELREAKYVVMPYDSSDENVVNSTPTKEDFMSAYNSGAYEKGDYIQKNPDWDLVHNLSEKPITLTDDSVTVKDNSVVWVYTETLAYTQKMSQVTRAVYDNFYTDAVITHNGMAYGQTDELYQKTSQNVTKVTKDKIADKVGFPLDTEGNIIGEPSQPPTYGYDEVSVSKFDEAVLPTFITSDETTIAKLKEQYRSDMLEKAEKDYTDSGAAWNKEIEDAYQAWVDTWFDDWFENEWLMRYASVWKWHEPQSSQKTYTLNGVDKTNNDDLTAATGELPVSESYTHTFYYTKDAAKFAQVHYLGVDREGDQLDQFRMSSEEVLKGVTYRRIPPDLLETLNVTAKKYMTQDGQPPTEFPLDLSVAAELGSAGEAEFMIPLGQDLNSELTVIFIYEPPNVHLNVRQVILNANYLIPLPDNGYLSVANVKLTDSQQAASSKNLISASGKSDTRVAFTPYILTKEKGYDGMLVSWITPQYYQYEGYVLTSEEDAHNLSGLVTSPEVKLDYTSTDAYWLTIYLSPTDETTGLFSWDSATNDFGTIKP</sequence>
<keyword evidence="2" id="KW-0677">Repeat</keyword>
<dbReference type="PRINTS" id="PR00633">
    <property type="entry name" value="RCCNDNSATION"/>
</dbReference>